<dbReference type="Proteomes" id="UP000014216">
    <property type="component" value="Unassembled WGS sequence"/>
</dbReference>
<organism evidence="1 3">
    <name type="scientific">Desulfotignum phosphitoxidans DSM 13687</name>
    <dbReference type="NCBI Taxonomy" id="1286635"/>
    <lineage>
        <taxon>Bacteria</taxon>
        <taxon>Pseudomonadati</taxon>
        <taxon>Thermodesulfobacteriota</taxon>
        <taxon>Desulfobacteria</taxon>
        <taxon>Desulfobacterales</taxon>
        <taxon>Desulfobacteraceae</taxon>
        <taxon>Desulfotignum</taxon>
    </lineage>
</organism>
<evidence type="ECO:0000313" key="1">
    <source>
        <dbReference type="EMBL" id="EMS78530.1"/>
    </source>
</evidence>
<evidence type="ECO:0008006" key="4">
    <source>
        <dbReference type="Google" id="ProtNLM"/>
    </source>
</evidence>
<name>S0FUY8_9BACT</name>
<keyword evidence="3" id="KW-1185">Reference proteome</keyword>
<proteinExistence type="predicted"/>
<accession>S0FUY8</accession>
<gene>
    <name evidence="2" type="ORF">Dpo_3c03570</name>
    <name evidence="1" type="ORF">Dpo_8c01970</name>
</gene>
<dbReference type="EMBL" id="APJX01000008">
    <property type="protein sequence ID" value="EMS78530.1"/>
    <property type="molecule type" value="Genomic_DNA"/>
</dbReference>
<evidence type="ECO:0000313" key="2">
    <source>
        <dbReference type="EMBL" id="EMS80213.1"/>
    </source>
</evidence>
<reference evidence="1 3" key="1">
    <citation type="journal article" date="2013" name="Genome Announc.">
        <title>Draft Genome Sequence of Desulfotignum phosphitoxidans DSM 13687 Strain FiPS-3.</title>
        <authorList>
            <person name="Poehlein A."/>
            <person name="Daniel R."/>
            <person name="Simeonova D.D."/>
        </authorList>
    </citation>
    <scope>NUCLEOTIDE SEQUENCE [LARGE SCALE GENOMIC DNA]</scope>
    <source>
        <strain evidence="1 3">DSM 13687</strain>
    </source>
</reference>
<evidence type="ECO:0000313" key="3">
    <source>
        <dbReference type="Proteomes" id="UP000014216"/>
    </source>
</evidence>
<dbReference type="EMBL" id="APJX01000003">
    <property type="protein sequence ID" value="EMS80213.1"/>
    <property type="molecule type" value="Genomic_DNA"/>
</dbReference>
<dbReference type="RefSeq" id="WP_006965564.1">
    <property type="nucleotide sequence ID" value="NZ_APJX01000003.1"/>
</dbReference>
<dbReference type="AlphaFoldDB" id="S0FUY8"/>
<comment type="caution">
    <text evidence="1">The sequence shown here is derived from an EMBL/GenBank/DDBJ whole genome shotgun (WGS) entry which is preliminary data.</text>
</comment>
<protein>
    <recommendedName>
        <fullName evidence="4">DUF1905 domain-containing protein</fullName>
    </recommendedName>
</protein>
<sequence>MKLLEWEVSEDSYQEQINIPKEIRALAGEEGISTEVKQSAAVEILNLTTGESYTGRLAITGTHQLYLPVEIQKMLEGAGRIRIRLI</sequence>